<dbReference type="PIRSF" id="PIRSF022536">
    <property type="entry name" value="A612L_SET"/>
    <property type="match status" value="1"/>
</dbReference>
<dbReference type="Pfam" id="PF00856">
    <property type="entry name" value="SET"/>
    <property type="match status" value="1"/>
</dbReference>
<protein>
    <submittedName>
        <fullName evidence="2">SET domain-containing protein</fullName>
    </submittedName>
</protein>
<dbReference type="InterPro" id="IPR001214">
    <property type="entry name" value="SET_dom"/>
</dbReference>
<evidence type="ECO:0000313" key="3">
    <source>
        <dbReference type="Proteomes" id="UP001178662"/>
    </source>
</evidence>
<feature type="domain" description="SET" evidence="1">
    <location>
        <begin position="1"/>
        <end position="111"/>
    </location>
</feature>
<reference evidence="2" key="1">
    <citation type="submission" date="2023-03" db="EMBL/GenBank/DDBJ databases">
        <title>Andean soil-derived lignocellulolytic bacterial consortium as a source of novel taxa and putative plastic-active enzymes.</title>
        <authorList>
            <person name="Diaz-Garcia L."/>
            <person name="Chuvochina M."/>
            <person name="Feuerriegel G."/>
            <person name="Bunk B."/>
            <person name="Sproer C."/>
            <person name="Streit W.R."/>
            <person name="Rodriguez L.M."/>
            <person name="Overmann J."/>
            <person name="Jimenez D.J."/>
        </authorList>
    </citation>
    <scope>NUCLEOTIDE SEQUENCE</scope>
    <source>
        <strain evidence="2">MAG 2441</strain>
    </source>
</reference>
<keyword evidence="3" id="KW-1185">Reference proteome</keyword>
<dbReference type="PROSITE" id="PS50280">
    <property type="entry name" value="SET"/>
    <property type="match status" value="1"/>
</dbReference>
<dbReference type="EMBL" id="CP119317">
    <property type="protein sequence ID" value="WEK56326.1"/>
    <property type="molecule type" value="Genomic_DNA"/>
</dbReference>
<dbReference type="AlphaFoldDB" id="A0AA95F0H4"/>
<gene>
    <name evidence="2" type="ORF">P0Y55_07395</name>
</gene>
<name>A0AA95F0H4_9BACL</name>
<evidence type="ECO:0000313" key="2">
    <source>
        <dbReference type="EMBL" id="WEK56326.1"/>
    </source>
</evidence>
<dbReference type="InterPro" id="IPR046341">
    <property type="entry name" value="SET_dom_sf"/>
</dbReference>
<accession>A0AA95F0H4</accession>
<dbReference type="Proteomes" id="UP001178662">
    <property type="component" value="Chromosome"/>
</dbReference>
<dbReference type="InterPro" id="IPR009207">
    <property type="entry name" value="SET7_MeTrfase"/>
</dbReference>
<proteinExistence type="predicted"/>
<dbReference type="GO" id="GO:0062122">
    <property type="term" value="F:histone H3K37 methyltransferase activity"/>
    <property type="evidence" value="ECO:0007669"/>
    <property type="project" value="InterPro"/>
</dbReference>
<evidence type="ECO:0000259" key="1">
    <source>
        <dbReference type="PROSITE" id="PS50280"/>
    </source>
</evidence>
<dbReference type="SMART" id="SM00317">
    <property type="entry name" value="SET"/>
    <property type="match status" value="1"/>
</dbReference>
<sequence>MIEIKSSKISDGEFNRGVFAMGPISKGTLFHEAPVIPYPNEQHVHIEQTLLADYMFSYGANHTALLLGYGMLFNHSYKPNAYYELNFDNHTVDFYAYADIPAGDEIFINYNGEVDNEDELWFEDNNKETL</sequence>
<dbReference type="SUPFAM" id="SSF82199">
    <property type="entry name" value="SET domain"/>
    <property type="match status" value="1"/>
</dbReference>
<organism evidence="2 3">
    <name type="scientific">Candidatus Cohnella colombiensis</name>
    <dbReference type="NCBI Taxonomy" id="3121368"/>
    <lineage>
        <taxon>Bacteria</taxon>
        <taxon>Bacillati</taxon>
        <taxon>Bacillota</taxon>
        <taxon>Bacilli</taxon>
        <taxon>Bacillales</taxon>
        <taxon>Paenibacillaceae</taxon>
        <taxon>Cohnella</taxon>
    </lineage>
</organism>
<dbReference type="Gene3D" id="2.170.270.10">
    <property type="entry name" value="SET domain"/>
    <property type="match status" value="1"/>
</dbReference>
<dbReference type="CDD" id="cd10540">
    <property type="entry name" value="SET_SpSet7-like"/>
    <property type="match status" value="1"/>
</dbReference>